<feature type="compositionally biased region" description="Low complexity" evidence="1">
    <location>
        <begin position="1"/>
        <end position="10"/>
    </location>
</feature>
<organism evidence="2 3">
    <name type="scientific">Phascolomyces articulosus</name>
    <dbReference type="NCBI Taxonomy" id="60185"/>
    <lineage>
        <taxon>Eukaryota</taxon>
        <taxon>Fungi</taxon>
        <taxon>Fungi incertae sedis</taxon>
        <taxon>Mucoromycota</taxon>
        <taxon>Mucoromycotina</taxon>
        <taxon>Mucoromycetes</taxon>
        <taxon>Mucorales</taxon>
        <taxon>Lichtheimiaceae</taxon>
        <taxon>Phascolomyces</taxon>
    </lineage>
</organism>
<feature type="region of interest" description="Disordered" evidence="1">
    <location>
        <begin position="405"/>
        <end position="611"/>
    </location>
</feature>
<reference evidence="2" key="2">
    <citation type="submission" date="2023-02" db="EMBL/GenBank/DDBJ databases">
        <authorList>
            <consortium name="DOE Joint Genome Institute"/>
            <person name="Mondo S.J."/>
            <person name="Chang Y."/>
            <person name="Wang Y."/>
            <person name="Ahrendt S."/>
            <person name="Andreopoulos W."/>
            <person name="Barry K."/>
            <person name="Beard J."/>
            <person name="Benny G.L."/>
            <person name="Blankenship S."/>
            <person name="Bonito G."/>
            <person name="Cuomo C."/>
            <person name="Desiro A."/>
            <person name="Gervers K.A."/>
            <person name="Hundley H."/>
            <person name="Kuo A."/>
            <person name="LaButti K."/>
            <person name="Lang B.F."/>
            <person name="Lipzen A."/>
            <person name="O'Donnell K."/>
            <person name="Pangilinan J."/>
            <person name="Reynolds N."/>
            <person name="Sandor L."/>
            <person name="Smith M.W."/>
            <person name="Tsang A."/>
            <person name="Grigoriev I.V."/>
            <person name="Stajich J.E."/>
            <person name="Spatafora J.W."/>
        </authorList>
    </citation>
    <scope>NUCLEOTIDE SEQUENCE</scope>
    <source>
        <strain evidence="2">RSA 2281</strain>
    </source>
</reference>
<dbReference type="Pfam" id="PF08477">
    <property type="entry name" value="Roc"/>
    <property type="match status" value="1"/>
</dbReference>
<feature type="region of interest" description="Disordered" evidence="1">
    <location>
        <begin position="337"/>
        <end position="380"/>
    </location>
</feature>
<dbReference type="GO" id="GO:0003924">
    <property type="term" value="F:GTPase activity"/>
    <property type="evidence" value="ECO:0007669"/>
    <property type="project" value="InterPro"/>
</dbReference>
<dbReference type="Proteomes" id="UP001209540">
    <property type="component" value="Unassembled WGS sequence"/>
</dbReference>
<feature type="compositionally biased region" description="Acidic residues" evidence="1">
    <location>
        <begin position="454"/>
        <end position="466"/>
    </location>
</feature>
<dbReference type="Gene3D" id="3.40.50.300">
    <property type="entry name" value="P-loop containing nucleotide triphosphate hydrolases"/>
    <property type="match status" value="1"/>
</dbReference>
<keyword evidence="3" id="KW-1185">Reference proteome</keyword>
<dbReference type="GO" id="GO:0005525">
    <property type="term" value="F:GTP binding"/>
    <property type="evidence" value="ECO:0007669"/>
    <property type="project" value="InterPro"/>
</dbReference>
<dbReference type="InterPro" id="IPR040385">
    <property type="entry name" value="RABL6"/>
</dbReference>
<dbReference type="GO" id="GO:0005634">
    <property type="term" value="C:nucleus"/>
    <property type="evidence" value="ECO:0007669"/>
    <property type="project" value="TreeGrafter"/>
</dbReference>
<feature type="compositionally biased region" description="Polar residues" evidence="1">
    <location>
        <begin position="552"/>
        <end position="562"/>
    </location>
</feature>
<feature type="compositionally biased region" description="Polar residues" evidence="1">
    <location>
        <begin position="438"/>
        <end position="453"/>
    </location>
</feature>
<dbReference type="GO" id="GO:0005829">
    <property type="term" value="C:cytosol"/>
    <property type="evidence" value="ECO:0007669"/>
    <property type="project" value="TreeGrafter"/>
</dbReference>
<protein>
    <submittedName>
        <fullName evidence="2">Uncharacterized protein</fullName>
    </submittedName>
</protein>
<feature type="compositionally biased region" description="Basic and acidic residues" evidence="1">
    <location>
        <begin position="467"/>
        <end position="478"/>
    </location>
</feature>
<reference evidence="2" key="1">
    <citation type="journal article" date="2022" name="IScience">
        <title>Evolution of zygomycete secretomes and the origins of terrestrial fungal ecologies.</title>
        <authorList>
            <person name="Chang Y."/>
            <person name="Wang Y."/>
            <person name="Mondo S."/>
            <person name="Ahrendt S."/>
            <person name="Andreopoulos W."/>
            <person name="Barry K."/>
            <person name="Beard J."/>
            <person name="Benny G.L."/>
            <person name="Blankenship S."/>
            <person name="Bonito G."/>
            <person name="Cuomo C."/>
            <person name="Desiro A."/>
            <person name="Gervers K.A."/>
            <person name="Hundley H."/>
            <person name="Kuo A."/>
            <person name="LaButti K."/>
            <person name="Lang B.F."/>
            <person name="Lipzen A."/>
            <person name="O'Donnell K."/>
            <person name="Pangilinan J."/>
            <person name="Reynolds N."/>
            <person name="Sandor L."/>
            <person name="Smith M.E."/>
            <person name="Tsang A."/>
            <person name="Grigoriev I.V."/>
            <person name="Stajich J.E."/>
            <person name="Spatafora J.W."/>
        </authorList>
    </citation>
    <scope>NUCLEOTIDE SEQUENCE</scope>
    <source>
        <strain evidence="2">RSA 2281</strain>
    </source>
</reference>
<comment type="caution">
    <text evidence="2">The sequence shown here is derived from an EMBL/GenBank/DDBJ whole genome shotgun (WGS) entry which is preliminary data.</text>
</comment>
<feature type="compositionally biased region" description="Basic and acidic residues" evidence="1">
    <location>
        <begin position="590"/>
        <end position="611"/>
    </location>
</feature>
<evidence type="ECO:0000313" key="3">
    <source>
        <dbReference type="Proteomes" id="UP001209540"/>
    </source>
</evidence>
<dbReference type="AlphaFoldDB" id="A0AAD5KEE9"/>
<dbReference type="SMART" id="SM00175">
    <property type="entry name" value="RAB"/>
    <property type="match status" value="1"/>
</dbReference>
<dbReference type="PANTHER" id="PTHR14932:SF1">
    <property type="entry name" value="RAB-LIKE PROTEIN 6"/>
    <property type="match status" value="1"/>
</dbReference>
<dbReference type="PANTHER" id="PTHR14932">
    <property type="entry name" value="RAS GTPASE-RELATED"/>
    <property type="match status" value="1"/>
</dbReference>
<dbReference type="InterPro" id="IPR027417">
    <property type="entry name" value="P-loop_NTPase"/>
</dbReference>
<dbReference type="Pfam" id="PF00071">
    <property type="entry name" value="Ras"/>
    <property type="match status" value="1"/>
</dbReference>
<dbReference type="InterPro" id="IPR001806">
    <property type="entry name" value="Small_GTPase"/>
</dbReference>
<feature type="compositionally biased region" description="Polar residues" evidence="1">
    <location>
        <begin position="337"/>
        <end position="348"/>
    </location>
</feature>
<dbReference type="SUPFAM" id="SSF52540">
    <property type="entry name" value="P-loop containing nucleoside triphosphate hydrolases"/>
    <property type="match status" value="1"/>
</dbReference>
<sequence length="624" mass="70617">MSFLWSFGSSSKKESSGGPPVATGSAPDFQHQQQHQTFKTMSTAFRRGVTYNMKIVLRGDVMTGKSTLFNRLQGAEFEEVYKSTPEIQVANIPWQYKDSNDVIKVEVWDVVDKAHNKPSSKPDTGIKLEHNAPSKLQQQQQQEAASSEEQELGLDASTVNVYRNTHAALFIFDITKQWTFDYVNNELANVPEGVSILVLGNFSDKSAERVVSLEMVHATLYQHNQHRIEKNAIKPNLIRYAETSMKTGLGLQYIYDYLGVPFLQLQMESFKKQLELKATEIVDTLESLDTSDKVPEIMRRRRGQDNFDQPSEPHLARQHEELKNAWDQELEDIATENPTTLEVPSSPSFVRKETPPPPTAPVRGRRREGSLVSDSDRMPAAVDQFDAGELADDWFGDDTGDTSFGVTAKKQDSDNEDYGSNPMVAGDEDVEPVEYFNTGKTSRPTTMSHQQQNSDEEEKEEEEEEEGVRPHIDQKEKPEEDDDDDINPYGPPPVFRSELSEVWSSTSMIHDPQHHQSRTGHTLLMGQTRIESDSEDEDNTFSPAPLSEDVRSSPTPDVSSGSPFMASSGFGGYEEIGGDNENPWSWDDQQQQKEYNEQQTKEESDFWADTKEEEPQVNIFLFYL</sequence>
<dbReference type="EMBL" id="JAIXMP010000008">
    <property type="protein sequence ID" value="KAI9268827.1"/>
    <property type="molecule type" value="Genomic_DNA"/>
</dbReference>
<name>A0AAD5KEE9_9FUNG</name>
<dbReference type="PROSITE" id="PS51419">
    <property type="entry name" value="RAB"/>
    <property type="match status" value="1"/>
</dbReference>
<feature type="region of interest" description="Disordered" evidence="1">
    <location>
        <begin position="1"/>
        <end position="34"/>
    </location>
</feature>
<proteinExistence type="predicted"/>
<evidence type="ECO:0000256" key="1">
    <source>
        <dbReference type="SAM" id="MobiDB-lite"/>
    </source>
</evidence>
<gene>
    <name evidence="2" type="ORF">BDA99DRAFT_502755</name>
</gene>
<evidence type="ECO:0000313" key="2">
    <source>
        <dbReference type="EMBL" id="KAI9268827.1"/>
    </source>
</evidence>
<accession>A0AAD5KEE9</accession>